<dbReference type="SUPFAM" id="SSF100950">
    <property type="entry name" value="NagB/RpiA/CoA transferase-like"/>
    <property type="match status" value="1"/>
</dbReference>
<evidence type="ECO:0000256" key="5">
    <source>
        <dbReference type="ARBA" id="ARBA00022982"/>
    </source>
</evidence>
<dbReference type="PANTHER" id="PTHR47153:SF2">
    <property type="entry name" value="LACTATE UTILIZATION PROTEIN B"/>
    <property type="match status" value="1"/>
</dbReference>
<dbReference type="InterPro" id="IPR024185">
    <property type="entry name" value="FTHF_cligase-like_sf"/>
</dbReference>
<dbReference type="GO" id="GO:0051539">
    <property type="term" value="F:4 iron, 4 sulfur cluster binding"/>
    <property type="evidence" value="ECO:0007669"/>
    <property type="project" value="UniProtKB-KW"/>
</dbReference>
<evidence type="ECO:0000256" key="3">
    <source>
        <dbReference type="ARBA" id="ARBA00022723"/>
    </source>
</evidence>
<evidence type="ECO:0000256" key="2">
    <source>
        <dbReference type="ARBA" id="ARBA00022485"/>
    </source>
</evidence>
<keyword evidence="7" id="KW-0411">Iron-sulfur</keyword>
<keyword evidence="3" id="KW-0479">Metal-binding</keyword>
<dbReference type="PANTHER" id="PTHR47153">
    <property type="entry name" value="LACTATE UTILIZATION PROTEIN B"/>
    <property type="match status" value="1"/>
</dbReference>
<dbReference type="Pfam" id="PF02589">
    <property type="entry name" value="LUD_dom"/>
    <property type="match status" value="1"/>
</dbReference>
<dbReference type="GO" id="GO:0046872">
    <property type="term" value="F:metal ion binding"/>
    <property type="evidence" value="ECO:0007669"/>
    <property type="project" value="UniProtKB-KW"/>
</dbReference>
<proteinExistence type="predicted"/>
<dbReference type="InterPro" id="IPR017896">
    <property type="entry name" value="4Fe4S_Fe-S-bd"/>
</dbReference>
<accession>A0A1W1WEJ2</accession>
<gene>
    <name evidence="9" type="ORF">SAMN00768000_1785</name>
</gene>
<evidence type="ECO:0000256" key="1">
    <source>
        <dbReference type="ARBA" id="ARBA00022448"/>
    </source>
</evidence>
<keyword evidence="2" id="KW-0004">4Fe-4S</keyword>
<dbReference type="Gene3D" id="1.10.1060.10">
    <property type="entry name" value="Alpha-helical ferredoxin"/>
    <property type="match status" value="1"/>
</dbReference>
<feature type="domain" description="4Fe-4S ferredoxin-type" evidence="8">
    <location>
        <begin position="361"/>
        <end position="389"/>
    </location>
</feature>
<dbReference type="InterPro" id="IPR004452">
    <property type="entry name" value="LutB/LldF"/>
</dbReference>
<dbReference type="Pfam" id="PF13183">
    <property type="entry name" value="Fer4_8"/>
    <property type="match status" value="1"/>
</dbReference>
<dbReference type="PROSITE" id="PS00198">
    <property type="entry name" value="4FE4S_FER_1"/>
    <property type="match status" value="2"/>
</dbReference>
<evidence type="ECO:0000313" key="9">
    <source>
        <dbReference type="EMBL" id="SMC04686.1"/>
    </source>
</evidence>
<dbReference type="AlphaFoldDB" id="A0A1W1WEJ2"/>
<dbReference type="RefSeq" id="WP_084661312.1">
    <property type="nucleotide sequence ID" value="NZ_FWWY01000001.1"/>
</dbReference>
<dbReference type="OrthoDB" id="5241828at2"/>
<evidence type="ECO:0000256" key="4">
    <source>
        <dbReference type="ARBA" id="ARBA00022737"/>
    </source>
</evidence>
<dbReference type="InterPro" id="IPR024569">
    <property type="entry name" value="LutB_C"/>
</dbReference>
<dbReference type="Pfam" id="PF11870">
    <property type="entry name" value="LutB_C"/>
    <property type="match status" value="1"/>
</dbReference>
<sequence length="483" mass="54079">MAGQLPSDHRPWALRRTLALHDHTMRNTIGFVTRRFTVAKREAYRQHPELETARLVAVQEKRQAIRDLPELLATLRARIEEHGGQTYLAANAADAVHRVLNIAHHEQVRLVIKSKSMVTEEIELNRALEQAGMVVRETDLGEYIIQLAHEKPSHILAPAAHRNRQQIDELFAHDAAQQGVMPPRSDDIADLTAYARERLRQEFLAADMGVTGGNFLVAETGTLVLITNEGNADMVTTLPRILVSIVGVEKVIRDWASLIHLVQQPAMSGIGRHLSSYTTLIQGPKQAGSADGPMQWHVILVDNGRMALRNTAFEDVLSCIRCGACLNVCPVFREVGGHAYGSVYPGPIGIVETPLLTDFAMLPELPSSLCTLCHACQEACPMEINLPQHIVDLRRIKVQRKMTPGLWDWTMKTWARFWSTPGGYRRSVRIARLATRLSGQHQSLHAAPGVFAGWFETRDMPAVADQTFHEWWPKRHQPTSTDQ</sequence>
<evidence type="ECO:0000313" key="10">
    <source>
        <dbReference type="Proteomes" id="UP000192660"/>
    </source>
</evidence>
<dbReference type="GO" id="GO:0006089">
    <property type="term" value="P:lactate metabolic process"/>
    <property type="evidence" value="ECO:0007669"/>
    <property type="project" value="InterPro"/>
</dbReference>
<dbReference type="EMBL" id="FWWY01000001">
    <property type="protein sequence ID" value="SMC04686.1"/>
    <property type="molecule type" value="Genomic_DNA"/>
</dbReference>
<dbReference type="InterPro" id="IPR017900">
    <property type="entry name" value="4Fe4S_Fe_S_CS"/>
</dbReference>
<dbReference type="InterPro" id="IPR009051">
    <property type="entry name" value="Helical_ferredxn"/>
</dbReference>
<dbReference type="Gene3D" id="3.40.50.10420">
    <property type="entry name" value="NagB/RpiA/CoA transferase-like"/>
    <property type="match status" value="1"/>
</dbReference>
<reference evidence="10" key="1">
    <citation type="submission" date="2017-04" db="EMBL/GenBank/DDBJ databases">
        <authorList>
            <person name="Varghese N."/>
            <person name="Submissions S."/>
        </authorList>
    </citation>
    <scope>NUCLEOTIDE SEQUENCE [LARGE SCALE GENOMIC DNA]</scope>
    <source>
        <strain evidence="10">DSM 9293</strain>
    </source>
</reference>
<organism evidence="9 10">
    <name type="scientific">Sulfobacillus thermosulfidooxidans (strain DSM 9293 / VKM B-1269 / AT-1)</name>
    <dbReference type="NCBI Taxonomy" id="929705"/>
    <lineage>
        <taxon>Bacteria</taxon>
        <taxon>Bacillati</taxon>
        <taxon>Bacillota</taxon>
        <taxon>Clostridia</taxon>
        <taxon>Eubacteriales</taxon>
        <taxon>Clostridiales Family XVII. Incertae Sedis</taxon>
        <taxon>Sulfobacillus</taxon>
    </lineage>
</organism>
<keyword evidence="6" id="KW-0408">Iron</keyword>
<dbReference type="Proteomes" id="UP000192660">
    <property type="component" value="Unassembled WGS sequence"/>
</dbReference>
<keyword evidence="10" id="KW-1185">Reference proteome</keyword>
<dbReference type="PROSITE" id="PS51379">
    <property type="entry name" value="4FE4S_FER_2"/>
    <property type="match status" value="2"/>
</dbReference>
<dbReference type="SUPFAM" id="SSF46548">
    <property type="entry name" value="alpha-helical ferredoxin"/>
    <property type="match status" value="1"/>
</dbReference>
<keyword evidence="1" id="KW-0813">Transport</keyword>
<evidence type="ECO:0000256" key="6">
    <source>
        <dbReference type="ARBA" id="ARBA00023004"/>
    </source>
</evidence>
<keyword evidence="5" id="KW-0249">Electron transport</keyword>
<evidence type="ECO:0000256" key="7">
    <source>
        <dbReference type="ARBA" id="ARBA00023014"/>
    </source>
</evidence>
<protein>
    <submittedName>
        <fullName evidence="9">L-lactate dehydrogenase complex protein LldF</fullName>
    </submittedName>
</protein>
<feature type="domain" description="4Fe-4S ferredoxin-type" evidence="8">
    <location>
        <begin position="310"/>
        <end position="331"/>
    </location>
</feature>
<name>A0A1W1WEJ2_SULTA</name>
<keyword evidence="4" id="KW-0677">Repeat</keyword>
<evidence type="ECO:0000259" key="8">
    <source>
        <dbReference type="PROSITE" id="PS51379"/>
    </source>
</evidence>
<dbReference type="InterPro" id="IPR037171">
    <property type="entry name" value="NagB/RpiA_transferase-like"/>
</dbReference>
<dbReference type="InterPro" id="IPR003741">
    <property type="entry name" value="LUD_dom"/>
</dbReference>